<dbReference type="GO" id="GO:0005886">
    <property type="term" value="C:plasma membrane"/>
    <property type="evidence" value="ECO:0007669"/>
    <property type="project" value="UniProtKB-SubCell"/>
</dbReference>
<dbReference type="GO" id="GO:0008137">
    <property type="term" value="F:NADH dehydrogenase (ubiquinone) activity"/>
    <property type="evidence" value="ECO:0007669"/>
    <property type="project" value="InterPro"/>
</dbReference>
<evidence type="ECO:0000313" key="9">
    <source>
        <dbReference type="Proteomes" id="UP000325614"/>
    </source>
</evidence>
<keyword evidence="8" id="KW-0560">Oxidoreductase</keyword>
<keyword evidence="5" id="KW-1278">Translocase</keyword>
<keyword evidence="5" id="KW-0813">Transport</keyword>
<comment type="similarity">
    <text evidence="5">Belongs to the complex I subunit 2 family.</text>
</comment>
<dbReference type="AlphaFoldDB" id="A0A5P9JW08"/>
<accession>A0A5P9JW08</accession>
<evidence type="ECO:0000256" key="3">
    <source>
        <dbReference type="ARBA" id="ARBA00022989"/>
    </source>
</evidence>
<evidence type="ECO:0000313" key="8">
    <source>
        <dbReference type="EMBL" id="QFU16399.1"/>
    </source>
</evidence>
<dbReference type="InterPro" id="IPR001750">
    <property type="entry name" value="ND/Mrp_TM"/>
</dbReference>
<feature type="transmembrane region" description="Helical" evidence="5">
    <location>
        <begin position="444"/>
        <end position="463"/>
    </location>
</feature>
<comment type="subunit">
    <text evidence="5">NDH-1 is composed of 14 different subunits. Subunits NuoA, H, J, K, L, M, N constitute the membrane sector of the complex.</text>
</comment>
<dbReference type="NCBIfam" id="TIGR01770">
    <property type="entry name" value="NDH_I_N"/>
    <property type="match status" value="1"/>
</dbReference>
<feature type="transmembrane region" description="Helical" evidence="5">
    <location>
        <begin position="205"/>
        <end position="228"/>
    </location>
</feature>
<keyword evidence="5" id="KW-0520">NAD</keyword>
<feature type="transmembrane region" description="Helical" evidence="5">
    <location>
        <begin position="79"/>
        <end position="95"/>
    </location>
</feature>
<name>A0A5P9JW08_9HYPH</name>
<keyword evidence="5" id="KW-0874">Quinone</keyword>
<keyword evidence="2 5" id="KW-0812">Transmembrane</keyword>
<evidence type="ECO:0000256" key="6">
    <source>
        <dbReference type="RuleBase" id="RU000320"/>
    </source>
</evidence>
<dbReference type="EC" id="7.1.1.-" evidence="5"/>
<comment type="function">
    <text evidence="5">NDH-1 shuttles electrons from NADH, via FMN and iron-sulfur (Fe-S) centers, to quinones in the respiratory chain. The immediate electron acceptor for the enzyme in this species is believed to be ubiquinone. Couples the redox reaction to proton translocation (for every two electrons transferred, four hydrogen ions are translocated across the cytoplasmic membrane), and thus conserves the redox energy in a proton gradient.</text>
</comment>
<evidence type="ECO:0000256" key="2">
    <source>
        <dbReference type="ARBA" id="ARBA00022692"/>
    </source>
</evidence>
<keyword evidence="4 5" id="KW-0472">Membrane</keyword>
<dbReference type="InterPro" id="IPR010096">
    <property type="entry name" value="NADH-Q_OxRdtase_suN/2"/>
</dbReference>
<evidence type="ECO:0000256" key="1">
    <source>
        <dbReference type="ARBA" id="ARBA00004127"/>
    </source>
</evidence>
<dbReference type="Proteomes" id="UP000325614">
    <property type="component" value="Chromosome"/>
</dbReference>
<dbReference type="PRINTS" id="PR01434">
    <property type="entry name" value="NADHDHGNASE5"/>
</dbReference>
<feature type="transmembrane region" description="Helical" evidence="5">
    <location>
        <begin position="403"/>
        <end position="424"/>
    </location>
</feature>
<dbReference type="GO" id="GO:0012505">
    <property type="term" value="C:endomembrane system"/>
    <property type="evidence" value="ECO:0007669"/>
    <property type="project" value="UniProtKB-SubCell"/>
</dbReference>
<keyword evidence="3 5" id="KW-1133">Transmembrane helix</keyword>
<comment type="catalytic activity">
    <reaction evidence="5">
        <text>a quinone + NADH + 5 H(+)(in) = a quinol + NAD(+) + 4 H(+)(out)</text>
        <dbReference type="Rhea" id="RHEA:57888"/>
        <dbReference type="ChEBI" id="CHEBI:15378"/>
        <dbReference type="ChEBI" id="CHEBI:24646"/>
        <dbReference type="ChEBI" id="CHEBI:57540"/>
        <dbReference type="ChEBI" id="CHEBI:57945"/>
        <dbReference type="ChEBI" id="CHEBI:132124"/>
    </reaction>
</comment>
<feature type="transmembrane region" description="Helical" evidence="5">
    <location>
        <begin position="270"/>
        <end position="292"/>
    </location>
</feature>
<keyword evidence="5" id="KW-1003">Cell membrane</keyword>
<feature type="transmembrane region" description="Helical" evidence="5">
    <location>
        <begin position="326"/>
        <end position="347"/>
    </location>
</feature>
<feature type="transmembrane region" description="Helical" evidence="5">
    <location>
        <begin position="368"/>
        <end position="391"/>
    </location>
</feature>
<dbReference type="Pfam" id="PF00361">
    <property type="entry name" value="Proton_antipo_M"/>
    <property type="match status" value="1"/>
</dbReference>
<feature type="transmembrane region" description="Helical" evidence="5">
    <location>
        <begin position="12"/>
        <end position="32"/>
    </location>
</feature>
<protein>
    <recommendedName>
        <fullName evidence="5">NADH-quinone oxidoreductase subunit N</fullName>
        <ecNumber evidence="5">7.1.1.-</ecNumber>
    </recommendedName>
    <alternativeName>
        <fullName evidence="5">NADH dehydrogenase I subunit N</fullName>
    </alternativeName>
    <alternativeName>
        <fullName evidence="5">NDH-1 subunit N</fullName>
    </alternativeName>
</protein>
<feature type="transmembrane region" description="Helical" evidence="5">
    <location>
        <begin position="39"/>
        <end position="59"/>
    </location>
</feature>
<dbReference type="RefSeq" id="WP_152586042.1">
    <property type="nucleotide sequence ID" value="NZ_CP045423.1"/>
</dbReference>
<evidence type="ECO:0000256" key="4">
    <source>
        <dbReference type="ARBA" id="ARBA00023136"/>
    </source>
</evidence>
<dbReference type="GO" id="GO:0048038">
    <property type="term" value="F:quinone binding"/>
    <property type="evidence" value="ECO:0007669"/>
    <property type="project" value="UniProtKB-KW"/>
</dbReference>
<comment type="subcellular location">
    <subcellularLocation>
        <location evidence="5">Cell membrane</location>
        <topology evidence="5">Multi-pass membrane protein</topology>
    </subcellularLocation>
    <subcellularLocation>
        <location evidence="1">Endomembrane system</location>
        <topology evidence="1">Multi-pass membrane protein</topology>
    </subcellularLocation>
    <subcellularLocation>
        <location evidence="6">Membrane</location>
        <topology evidence="6">Multi-pass membrane protein</topology>
    </subcellularLocation>
</comment>
<dbReference type="EMBL" id="CP045423">
    <property type="protein sequence ID" value="QFU16399.1"/>
    <property type="molecule type" value="Genomic_DNA"/>
</dbReference>
<dbReference type="KEGG" id="mico:GDR74_09260"/>
<organism evidence="8 9">
    <name type="scientific">Microvirga thermotolerans</name>
    <dbReference type="NCBI Taxonomy" id="2651334"/>
    <lineage>
        <taxon>Bacteria</taxon>
        <taxon>Pseudomonadati</taxon>
        <taxon>Pseudomonadota</taxon>
        <taxon>Alphaproteobacteria</taxon>
        <taxon>Hyphomicrobiales</taxon>
        <taxon>Methylobacteriaceae</taxon>
        <taxon>Microvirga</taxon>
    </lineage>
</organism>
<feature type="transmembrane region" description="Helical" evidence="5">
    <location>
        <begin position="240"/>
        <end position="264"/>
    </location>
</feature>
<reference evidence="8 9" key="1">
    <citation type="submission" date="2019-10" db="EMBL/GenBank/DDBJ databases">
        <title>Isolation, Identification of Microvirga thermotolerans HR1, a novel thermophilic bacterium and Comparative Genomics of the genus Microvirga.</title>
        <authorList>
            <person name="Li J."/>
            <person name="Zhang W."/>
            <person name="Lin M."/>
            <person name="Wang J."/>
        </authorList>
    </citation>
    <scope>NUCLEOTIDE SEQUENCE [LARGE SCALE GENOMIC DNA]</scope>
    <source>
        <strain evidence="8 9">HR1</strain>
    </source>
</reference>
<evidence type="ECO:0000256" key="5">
    <source>
        <dbReference type="HAMAP-Rule" id="MF_00445"/>
    </source>
</evidence>
<feature type="transmembrane region" description="Helical" evidence="5">
    <location>
        <begin position="161"/>
        <end position="185"/>
    </location>
</feature>
<gene>
    <name evidence="5 8" type="primary">nuoN</name>
    <name evidence="8" type="ORF">GDR74_09260</name>
</gene>
<keyword evidence="5" id="KW-0830">Ubiquinone</keyword>
<feature type="transmembrane region" description="Helical" evidence="5">
    <location>
        <begin position="299"/>
        <end position="320"/>
    </location>
</feature>
<dbReference type="GO" id="GO:0042773">
    <property type="term" value="P:ATP synthesis coupled electron transport"/>
    <property type="evidence" value="ECO:0007669"/>
    <property type="project" value="InterPro"/>
</dbReference>
<dbReference type="NCBIfam" id="NF004440">
    <property type="entry name" value="PRK05777.1-3"/>
    <property type="match status" value="1"/>
</dbReference>
<keyword evidence="9" id="KW-1185">Reference proteome</keyword>
<feature type="domain" description="NADH:quinone oxidoreductase/Mrp antiporter transmembrane" evidence="7">
    <location>
        <begin position="126"/>
        <end position="419"/>
    </location>
</feature>
<feature type="transmembrane region" description="Helical" evidence="5">
    <location>
        <begin position="107"/>
        <end position="124"/>
    </location>
</feature>
<proteinExistence type="inferred from homology"/>
<dbReference type="PANTHER" id="PTHR22773">
    <property type="entry name" value="NADH DEHYDROGENASE"/>
    <property type="match status" value="1"/>
</dbReference>
<dbReference type="HAMAP" id="MF_00445">
    <property type="entry name" value="NDH1_NuoN_1"/>
    <property type="match status" value="1"/>
</dbReference>
<dbReference type="GO" id="GO:0050136">
    <property type="term" value="F:NADH dehydrogenase (quinone) (non-electrogenic) activity"/>
    <property type="evidence" value="ECO:0007669"/>
    <property type="project" value="UniProtKB-UniRule"/>
</dbReference>
<feature type="transmembrane region" description="Helical" evidence="5">
    <location>
        <begin position="130"/>
        <end position="149"/>
    </location>
</feature>
<evidence type="ECO:0000259" key="7">
    <source>
        <dbReference type="Pfam" id="PF00361"/>
    </source>
</evidence>
<sequence>MNTVLAFPALGPALPEIILAAGALVLVLFGALRGERSTGTMNVVALVLLALAFVAVLMLPSARTETMGGSFVVDSFAKFMKALTLIASAGGVILSMDYMRREGIARFEYPILIVLSTIGMLMVISANDLIALYLGLELLSLSSYVIAAFDRDNVRSTEAGLKYFVLGSLSSGMLLYGASLVYGFTGTVSFPTIAASLHGSVSSGLIFGLVFVAAGIAFKISAVPFHMWTPDVYEGSPTPVTAFFAAAPKMAGMAMAVRVFVYAFPGILGQWQQIIVFISIASMALGSFAAIGQRNIKRLMAYSSIGNVGYALIGLAAGTPEGVQGVVIYMVIYLAMTLGTFAVILGMRRGNVMFERIDDLSGIARTHPVLAFCLAMMMFSLAGIPPLAGFFAKFAVFNAAIKANLVALAVIGVVTSVIGAYYYLRIVKVMYFDEPGERYDAMPAGVKLVLGLSSIFVVLYVLVPAPLNAAAVAAARSLF</sequence>